<protein>
    <submittedName>
        <fullName evidence="3">Uncharacterized protein</fullName>
    </submittedName>
</protein>
<evidence type="ECO:0000313" key="3">
    <source>
        <dbReference type="EMBL" id="PRP89028.1"/>
    </source>
</evidence>
<feature type="compositionally biased region" description="Low complexity" evidence="1">
    <location>
        <begin position="356"/>
        <end position="372"/>
    </location>
</feature>
<name>A0A2P6NYN6_9EUKA</name>
<feature type="region of interest" description="Disordered" evidence="1">
    <location>
        <begin position="344"/>
        <end position="372"/>
    </location>
</feature>
<proteinExistence type="predicted"/>
<gene>
    <name evidence="3" type="ORF">PROFUN_02306</name>
</gene>
<reference evidence="3 4" key="1">
    <citation type="journal article" date="2018" name="Genome Biol. Evol.">
        <title>Multiple Roots of Fruiting Body Formation in Amoebozoa.</title>
        <authorList>
            <person name="Hillmann F."/>
            <person name="Forbes G."/>
            <person name="Novohradska S."/>
            <person name="Ferling I."/>
            <person name="Riege K."/>
            <person name="Groth M."/>
            <person name="Westermann M."/>
            <person name="Marz M."/>
            <person name="Spaller T."/>
            <person name="Winckler T."/>
            <person name="Schaap P."/>
            <person name="Glockner G."/>
        </authorList>
    </citation>
    <scope>NUCLEOTIDE SEQUENCE [LARGE SCALE GENOMIC DNA]</scope>
    <source>
        <strain evidence="3 4">Jena</strain>
    </source>
</reference>
<accession>A0A2P6NYN6</accession>
<feature type="signal peptide" evidence="2">
    <location>
        <begin position="1"/>
        <end position="16"/>
    </location>
</feature>
<feature type="chain" id="PRO_5015148176" evidence="2">
    <location>
        <begin position="17"/>
        <end position="372"/>
    </location>
</feature>
<evidence type="ECO:0000256" key="1">
    <source>
        <dbReference type="SAM" id="MobiDB-lite"/>
    </source>
</evidence>
<comment type="caution">
    <text evidence="3">The sequence shown here is derived from an EMBL/GenBank/DDBJ whole genome shotgun (WGS) entry which is preliminary data.</text>
</comment>
<evidence type="ECO:0000256" key="2">
    <source>
        <dbReference type="SAM" id="SignalP"/>
    </source>
</evidence>
<organism evidence="3 4">
    <name type="scientific">Planoprotostelium fungivorum</name>
    <dbReference type="NCBI Taxonomy" id="1890364"/>
    <lineage>
        <taxon>Eukaryota</taxon>
        <taxon>Amoebozoa</taxon>
        <taxon>Evosea</taxon>
        <taxon>Variosea</taxon>
        <taxon>Cavosteliida</taxon>
        <taxon>Cavosteliaceae</taxon>
        <taxon>Planoprotostelium</taxon>
    </lineage>
</organism>
<keyword evidence="2" id="KW-0732">Signal</keyword>
<sequence length="372" mass="40753">MRRTLLLLCTVSVCLAGAFTDRASLTGDLYNYFDGNDDGFSIIRNILRYREGINGDDSDDRSIGFLNNFIGGKNHEYGILNDYSIARYRDIARLFAMASDPKYKRIVEGHPLIFHQQVRSIRTVKTLQSVTEGFTSAQFSEFISRVTEGSCGTVSFGTDGDFNPVFGSHPVHYVVDSRQNFIQIQDIAGTTSCLDQIVSKISPTSFVFSFNSTGDCAFKSDRRATFPASLGPLGTFASSVDKFFGDFSSVGFDVETEEKCKCSASYSIMSPILDPQQLKEGYEYSMVKYNQASAAFEKIFSIYDETTKRLFHFGSGGFNFASGAYGFVSVQKATSPIPPAVDTAVPAKTTPPPPMDTAVPAETTAAPTPDQI</sequence>
<dbReference type="AlphaFoldDB" id="A0A2P6NYN6"/>
<dbReference type="InParanoid" id="A0A2P6NYN6"/>
<dbReference type="EMBL" id="MDYQ01000006">
    <property type="protein sequence ID" value="PRP89028.1"/>
    <property type="molecule type" value="Genomic_DNA"/>
</dbReference>
<keyword evidence="4" id="KW-1185">Reference proteome</keyword>
<evidence type="ECO:0000313" key="4">
    <source>
        <dbReference type="Proteomes" id="UP000241769"/>
    </source>
</evidence>
<dbReference type="Proteomes" id="UP000241769">
    <property type="component" value="Unassembled WGS sequence"/>
</dbReference>